<evidence type="ECO:0000313" key="10">
    <source>
        <dbReference type="EMBL" id="KAA0160900.1"/>
    </source>
</evidence>
<keyword evidence="4" id="KW-1015">Disulfide bond</keyword>
<dbReference type="AlphaFoldDB" id="A0A5A8D997"/>
<evidence type="ECO:0000256" key="5">
    <source>
        <dbReference type="SAM" id="Coils"/>
    </source>
</evidence>
<dbReference type="OrthoDB" id="28322at2759"/>
<accession>A0A5A8D997</accession>
<dbReference type="EMBL" id="VLTL01000103">
    <property type="protein sequence ID" value="KAA0160900.1"/>
    <property type="molecule type" value="Genomic_DNA"/>
</dbReference>
<keyword evidence="13" id="KW-1185">Reference proteome</keyword>
<keyword evidence="3" id="KW-0256">Endoplasmic reticulum</keyword>
<evidence type="ECO:0000256" key="6">
    <source>
        <dbReference type="SAM" id="SignalP"/>
    </source>
</evidence>
<dbReference type="GO" id="GO:0017177">
    <property type="term" value="C:glucosidase II complex"/>
    <property type="evidence" value="ECO:0007669"/>
    <property type="project" value="TreeGrafter"/>
</dbReference>
<dbReference type="InterPro" id="IPR036055">
    <property type="entry name" value="LDL_receptor-like_sf"/>
</dbReference>
<dbReference type="Proteomes" id="UP000324907">
    <property type="component" value="Unassembled WGS sequence"/>
</dbReference>
<evidence type="ECO:0000313" key="15">
    <source>
        <dbReference type="Proteomes" id="UP000325113"/>
    </source>
</evidence>
<dbReference type="InterPro" id="IPR028146">
    <property type="entry name" value="PRKCSH_N"/>
</dbReference>
<dbReference type="InterPro" id="IPR036607">
    <property type="entry name" value="PRKCSH"/>
</dbReference>
<feature type="coiled-coil region" evidence="5">
    <location>
        <begin position="156"/>
        <end position="183"/>
    </location>
</feature>
<dbReference type="PANTHER" id="PTHR12630:SF1">
    <property type="entry name" value="GLUCOSIDASE 2 SUBUNIT BETA"/>
    <property type="match status" value="1"/>
</dbReference>
<dbReference type="InterPro" id="IPR039794">
    <property type="entry name" value="Gtb1-like"/>
</dbReference>
<feature type="chain" id="PRO_5033844828" description="Glucosidase 2 subunit beta" evidence="6">
    <location>
        <begin position="18"/>
        <end position="435"/>
    </location>
</feature>
<sequence length="435" mass="45721">MRLSLVVLAACVAAVSAGTRGVPQSKQRHYDGETFTCLDGSATMPSSRVNDDFCDCEDGSDEPGTAACEGGSFFCPNVGFRGKTLPSMLVNDGVCDCCDGSDEWESGKCANTCVEEGREWREHMAERIKSVEQGASARLAYAEEGTKATAAAGEKVTEATSRIEALDRRLTDLRAERTAAEEKGKSDQLAAAAAANDAVATALGLDSLDAQALRRAFVQLARDANAKTQAEGVAKAVARAAASPQDAEAAADAIAWPGDDTTPPVAESATSTVDAEIARVQSDRDAAEADRKSAAADTVNDYGPDSAFYPLKGKCFEISITQYTYKICPFVDAKQDFTSLGKFSGWQEGSDHSVMLFTDGQSCWNGPARSMTVSFECGSEDKVLAVDEPSKCAYSSRMSTPAACDANAAKALRLELNEPPAAAEPAAEGAAKDEL</sequence>
<evidence type="ECO:0000313" key="13">
    <source>
        <dbReference type="Proteomes" id="UP000323011"/>
    </source>
</evidence>
<dbReference type="InterPro" id="IPR009011">
    <property type="entry name" value="Man6P_isomerase_rcpt-bd_dom_sf"/>
</dbReference>
<name>A0A5A8D997_CAFRO</name>
<reference evidence="12 13" key="1">
    <citation type="submission" date="2019-07" db="EMBL/GenBank/DDBJ databases">
        <title>Genomes of Cafeteria roenbergensis.</title>
        <authorList>
            <person name="Fischer M.G."/>
            <person name="Hackl T."/>
            <person name="Roman M."/>
        </authorList>
    </citation>
    <scope>NUCLEOTIDE SEQUENCE [LARGE SCALE GENOMIC DNA]</scope>
    <source>
        <strain evidence="9 13">BVI</strain>
        <strain evidence="8 15">Cflag</strain>
        <strain evidence="11 12">E4-10P</strain>
        <strain evidence="10 14">RCC970-E3</strain>
    </source>
</reference>
<evidence type="ECO:0000259" key="7">
    <source>
        <dbReference type="PROSITE" id="PS51914"/>
    </source>
</evidence>
<feature type="domain" description="MRH" evidence="7">
    <location>
        <begin position="313"/>
        <end position="406"/>
    </location>
</feature>
<dbReference type="Pfam" id="PF12999">
    <property type="entry name" value="PRKCSH-like"/>
    <property type="match status" value="1"/>
</dbReference>
<dbReference type="PROSITE" id="PS50068">
    <property type="entry name" value="LDLRA_2"/>
    <property type="match status" value="1"/>
</dbReference>
<organism evidence="10 14">
    <name type="scientific">Cafeteria roenbergensis</name>
    <name type="common">Marine flagellate</name>
    <dbReference type="NCBI Taxonomy" id="33653"/>
    <lineage>
        <taxon>Eukaryota</taxon>
        <taxon>Sar</taxon>
        <taxon>Stramenopiles</taxon>
        <taxon>Bigyra</taxon>
        <taxon>Opalozoa</taxon>
        <taxon>Bicosoecida</taxon>
        <taxon>Cafeteriaceae</taxon>
        <taxon>Cafeteria</taxon>
    </lineage>
</organism>
<feature type="signal peptide" evidence="6">
    <location>
        <begin position="1"/>
        <end position="17"/>
    </location>
</feature>
<dbReference type="CDD" id="cd00112">
    <property type="entry name" value="LDLa"/>
    <property type="match status" value="1"/>
</dbReference>
<dbReference type="EMBL" id="VLTN01000040">
    <property type="protein sequence ID" value="KAA0149761.1"/>
    <property type="molecule type" value="Genomic_DNA"/>
</dbReference>
<evidence type="ECO:0000256" key="2">
    <source>
        <dbReference type="ARBA" id="ARBA00022729"/>
    </source>
</evidence>
<dbReference type="EMBL" id="VLTO01000066">
    <property type="protein sequence ID" value="KAA0169805.1"/>
    <property type="molecule type" value="Genomic_DNA"/>
</dbReference>
<dbReference type="EMBL" id="VLTM01000179">
    <property type="protein sequence ID" value="KAA0146712.1"/>
    <property type="molecule type" value="Genomic_DNA"/>
</dbReference>
<protein>
    <recommendedName>
        <fullName evidence="1">Glucosidase 2 subunit beta</fullName>
    </recommendedName>
</protein>
<evidence type="ECO:0000313" key="12">
    <source>
        <dbReference type="Proteomes" id="UP000322899"/>
    </source>
</evidence>
<dbReference type="InterPro" id="IPR044865">
    <property type="entry name" value="MRH_dom"/>
</dbReference>
<dbReference type="InterPro" id="IPR002172">
    <property type="entry name" value="LDrepeatLR_classA_rpt"/>
</dbReference>
<dbReference type="SUPFAM" id="SSF50911">
    <property type="entry name" value="Mannose 6-phosphate receptor domain"/>
    <property type="match status" value="1"/>
</dbReference>
<dbReference type="PANTHER" id="PTHR12630">
    <property type="entry name" value="N-LINKED OLIGOSACCHARIDE PROCESSING"/>
    <property type="match status" value="1"/>
</dbReference>
<dbReference type="Proteomes" id="UP000322899">
    <property type="component" value="Unassembled WGS sequence"/>
</dbReference>
<dbReference type="OMA" id="YENGQHC"/>
<evidence type="ECO:0000256" key="1">
    <source>
        <dbReference type="ARBA" id="ARBA00022387"/>
    </source>
</evidence>
<evidence type="ECO:0000313" key="9">
    <source>
        <dbReference type="EMBL" id="KAA0149761.1"/>
    </source>
</evidence>
<dbReference type="PROSITE" id="PS51914">
    <property type="entry name" value="MRH"/>
    <property type="match status" value="1"/>
</dbReference>
<dbReference type="Proteomes" id="UP000323011">
    <property type="component" value="Unassembled WGS sequence"/>
</dbReference>
<dbReference type="Gene3D" id="4.10.400.10">
    <property type="entry name" value="Low-density Lipoprotein Receptor"/>
    <property type="match status" value="1"/>
</dbReference>
<dbReference type="Gene3D" id="2.70.130.10">
    <property type="entry name" value="Mannose-6-phosphate receptor binding domain"/>
    <property type="match status" value="1"/>
</dbReference>
<keyword evidence="2 6" id="KW-0732">Signal</keyword>
<dbReference type="Proteomes" id="UP000325113">
    <property type="component" value="Unassembled WGS sequence"/>
</dbReference>
<gene>
    <name evidence="11" type="ORF">FNF27_06829</name>
    <name evidence="10" type="ORF">FNF28_05247</name>
    <name evidence="9" type="ORF">FNF29_05772</name>
    <name evidence="8" type="ORF">FNF31_07716</name>
</gene>
<evidence type="ECO:0000313" key="11">
    <source>
        <dbReference type="EMBL" id="KAA0169805.1"/>
    </source>
</evidence>
<evidence type="ECO:0000256" key="4">
    <source>
        <dbReference type="ARBA" id="ARBA00023157"/>
    </source>
</evidence>
<evidence type="ECO:0000313" key="8">
    <source>
        <dbReference type="EMBL" id="KAA0146712.1"/>
    </source>
</evidence>
<comment type="caution">
    <text evidence="10">The sequence shown here is derived from an EMBL/GenBank/DDBJ whole genome shotgun (WGS) entry which is preliminary data.</text>
</comment>
<evidence type="ECO:0000313" key="14">
    <source>
        <dbReference type="Proteomes" id="UP000324907"/>
    </source>
</evidence>
<keyword evidence="5" id="KW-0175">Coiled coil</keyword>
<evidence type="ECO:0000256" key="3">
    <source>
        <dbReference type="ARBA" id="ARBA00022824"/>
    </source>
</evidence>
<dbReference type="GO" id="GO:0006491">
    <property type="term" value="P:N-glycan processing"/>
    <property type="evidence" value="ECO:0007669"/>
    <property type="project" value="TreeGrafter"/>
</dbReference>
<dbReference type="Pfam" id="PF13015">
    <property type="entry name" value="PRKCSH_1"/>
    <property type="match status" value="1"/>
</dbReference>
<proteinExistence type="predicted"/>